<protein>
    <recommendedName>
        <fullName evidence="3">Peptidase propeptide and YPEB domain protein</fullName>
    </recommendedName>
</protein>
<evidence type="ECO:0008006" key="3">
    <source>
        <dbReference type="Google" id="ProtNLM"/>
    </source>
</evidence>
<organism evidence="1 2">
    <name type="scientific">Selenomonas artemidis F0399</name>
    <dbReference type="NCBI Taxonomy" id="749551"/>
    <lineage>
        <taxon>Bacteria</taxon>
        <taxon>Bacillati</taxon>
        <taxon>Bacillota</taxon>
        <taxon>Negativicutes</taxon>
        <taxon>Selenomonadales</taxon>
        <taxon>Selenomonadaceae</taxon>
        <taxon>Selenomonas</taxon>
    </lineage>
</organism>
<gene>
    <name evidence="1" type="ORF">HMPREF9555_02078</name>
</gene>
<dbReference type="Gene3D" id="3.10.450.40">
    <property type="match status" value="1"/>
</dbReference>
<sequence length="179" mass="20023">MFNIFAYDTDIDKNKKKCMPKGKEEMTMEMKSIKATFANVFSPAHLKKIAAAAVLCATVTAGGAYMHMQQSEAHNAAKAQTRAEMVRTQAAEQGVELIDEAQVRAITAAAIGKDESELSMWEIKLKTRDHDKRYRNDGQTFSPVYKVECHAGTMEYELRIDAVTGDVLSYEAEVDDDRF</sequence>
<name>E7N4Y3_9FIRM</name>
<accession>E7N4Y3</accession>
<dbReference type="STRING" id="749551.HMPREF9555_02078"/>
<reference evidence="1 2" key="1">
    <citation type="submission" date="2010-08" db="EMBL/GenBank/DDBJ databases">
        <authorList>
            <person name="Weinstock G."/>
            <person name="Sodergren E."/>
            <person name="Clifton S."/>
            <person name="Fulton L."/>
            <person name="Fulton B."/>
            <person name="Courtney L."/>
            <person name="Fronick C."/>
            <person name="Harrison M."/>
            <person name="Strong C."/>
            <person name="Farmer C."/>
            <person name="Delahaunty K."/>
            <person name="Markovic C."/>
            <person name="Hall O."/>
            <person name="Minx P."/>
            <person name="Tomlinson C."/>
            <person name="Mitreva M."/>
            <person name="Hou S."/>
            <person name="Chen J."/>
            <person name="Wollam A."/>
            <person name="Pepin K.H."/>
            <person name="Johnson M."/>
            <person name="Bhonagiri V."/>
            <person name="Zhang X."/>
            <person name="Suruliraj S."/>
            <person name="Warren W."/>
            <person name="Chinwalla A."/>
            <person name="Mardis E.R."/>
            <person name="Wilson R.K."/>
        </authorList>
    </citation>
    <scope>NUCLEOTIDE SEQUENCE [LARGE SCALE GENOMIC DNA]</scope>
    <source>
        <strain evidence="1 2">F0399</strain>
    </source>
</reference>
<dbReference type="HOGENOM" id="CLU_1703026_0_0_9"/>
<proteinExistence type="predicted"/>
<dbReference type="Proteomes" id="UP000004633">
    <property type="component" value="Unassembled WGS sequence"/>
</dbReference>
<evidence type="ECO:0000313" key="2">
    <source>
        <dbReference type="Proteomes" id="UP000004633"/>
    </source>
</evidence>
<dbReference type="EMBL" id="AECV01000060">
    <property type="protein sequence ID" value="EFW28750.1"/>
    <property type="molecule type" value="Genomic_DNA"/>
</dbReference>
<dbReference type="AlphaFoldDB" id="E7N4Y3"/>
<dbReference type="RefSeq" id="WP_009350725.1">
    <property type="nucleotide sequence ID" value="NZ_GL638157.1"/>
</dbReference>
<keyword evidence="2" id="KW-1185">Reference proteome</keyword>
<evidence type="ECO:0000313" key="1">
    <source>
        <dbReference type="EMBL" id="EFW28750.1"/>
    </source>
</evidence>
<comment type="caution">
    <text evidence="1">The sequence shown here is derived from an EMBL/GenBank/DDBJ whole genome shotgun (WGS) entry which is preliminary data.</text>
</comment>